<accession>A0A6A3LB59</accession>
<evidence type="ECO:0000256" key="4">
    <source>
        <dbReference type="ARBA" id="ARBA00022801"/>
    </source>
</evidence>
<dbReference type="Proteomes" id="UP000429607">
    <property type="component" value="Unassembled WGS sequence"/>
</dbReference>
<dbReference type="PANTHER" id="PTHR42648:SF11">
    <property type="entry name" value="TRANSPOSON TY4-P GAG-POL POLYPROTEIN"/>
    <property type="match status" value="1"/>
</dbReference>
<sequence length="269" mass="31743">MATRPGYFIVFVDEYTRYMLTFLMRKRDEVYHVYEDLRRKVRDKIKYIYTVVSEYDDEIKRRQSDNGKEYEKLARIIVKYGTRFRFTQAYTPQQNDMTERRIRMVMEKALCLLCEGHLSGALWGEAVMTSTFLINITPSAAIDMRSPYLLWHNRLPRINKLRTFGCAVYAWVPKDKRNKLEAHAVKCIFVGYDEEDRSGYRLLRLLDCEVIHSRDVKFNEDEFPRLADRVLSALPDERQRTCGCHLCDDRFAQATASVETILRAEDAAT</sequence>
<keyword evidence="4" id="KW-0378">Hydrolase</keyword>
<dbReference type="InterPro" id="IPR039537">
    <property type="entry name" value="Retrotran_Ty1/copia-like"/>
</dbReference>
<gene>
    <name evidence="11" type="ORF">PR001_g14591</name>
</gene>
<organism evidence="11 12">
    <name type="scientific">Phytophthora rubi</name>
    <dbReference type="NCBI Taxonomy" id="129364"/>
    <lineage>
        <taxon>Eukaryota</taxon>
        <taxon>Sar</taxon>
        <taxon>Stramenopiles</taxon>
        <taxon>Oomycota</taxon>
        <taxon>Peronosporomycetes</taxon>
        <taxon>Peronosporales</taxon>
        <taxon>Peronosporaceae</taxon>
        <taxon>Phytophthora</taxon>
    </lineage>
</organism>
<evidence type="ECO:0000256" key="8">
    <source>
        <dbReference type="ARBA" id="ARBA00022932"/>
    </source>
</evidence>
<dbReference type="InterPro" id="IPR012337">
    <property type="entry name" value="RNaseH-like_sf"/>
</dbReference>
<dbReference type="GO" id="GO:0004519">
    <property type="term" value="F:endonuclease activity"/>
    <property type="evidence" value="ECO:0007669"/>
    <property type="project" value="UniProtKB-KW"/>
</dbReference>
<keyword evidence="5" id="KW-0460">Magnesium</keyword>
<dbReference type="GO" id="GO:0046872">
    <property type="term" value="F:metal ion binding"/>
    <property type="evidence" value="ECO:0007669"/>
    <property type="project" value="UniProtKB-KW"/>
</dbReference>
<evidence type="ECO:0000313" key="12">
    <source>
        <dbReference type="Proteomes" id="UP000429607"/>
    </source>
</evidence>
<comment type="caution">
    <text evidence="11">The sequence shown here is derived from an EMBL/GenBank/DDBJ whole genome shotgun (WGS) entry which is preliminary data.</text>
</comment>
<dbReference type="AlphaFoldDB" id="A0A6A3LB59"/>
<dbReference type="GO" id="GO:0015074">
    <property type="term" value="P:DNA integration"/>
    <property type="evidence" value="ECO:0007669"/>
    <property type="project" value="UniProtKB-KW"/>
</dbReference>
<keyword evidence="8" id="KW-0808">Transferase</keyword>
<dbReference type="Pfam" id="PF25597">
    <property type="entry name" value="SH3_retrovirus"/>
    <property type="match status" value="1"/>
</dbReference>
<reference evidence="11 12" key="1">
    <citation type="submission" date="2018-09" db="EMBL/GenBank/DDBJ databases">
        <title>Genomic investigation of the strawberry pathogen Phytophthora fragariae indicates pathogenicity is determined by transcriptional variation in three key races.</title>
        <authorList>
            <person name="Adams T.M."/>
            <person name="Armitage A.D."/>
            <person name="Sobczyk M.K."/>
            <person name="Bates H.J."/>
            <person name="Dunwell J.M."/>
            <person name="Nellist C.F."/>
            <person name="Harrison R.J."/>
        </authorList>
    </citation>
    <scope>NUCLEOTIDE SEQUENCE [LARGE SCALE GENOMIC DNA]</scope>
    <source>
        <strain evidence="11 12">SCRP249</strain>
    </source>
</reference>
<keyword evidence="7" id="KW-0695">RNA-directed DNA polymerase</keyword>
<feature type="domain" description="Integrase catalytic" evidence="10">
    <location>
        <begin position="1"/>
        <end position="155"/>
    </location>
</feature>
<evidence type="ECO:0000256" key="1">
    <source>
        <dbReference type="ARBA" id="ARBA00022722"/>
    </source>
</evidence>
<dbReference type="PROSITE" id="PS50994">
    <property type="entry name" value="INTEGRASE"/>
    <property type="match status" value="1"/>
</dbReference>
<keyword evidence="6" id="KW-0229">DNA integration</keyword>
<evidence type="ECO:0000313" key="11">
    <source>
        <dbReference type="EMBL" id="KAE9016682.1"/>
    </source>
</evidence>
<evidence type="ECO:0000259" key="10">
    <source>
        <dbReference type="PROSITE" id="PS50994"/>
    </source>
</evidence>
<evidence type="ECO:0000256" key="6">
    <source>
        <dbReference type="ARBA" id="ARBA00022908"/>
    </source>
</evidence>
<dbReference type="GO" id="GO:0003964">
    <property type="term" value="F:RNA-directed DNA polymerase activity"/>
    <property type="evidence" value="ECO:0007669"/>
    <property type="project" value="UniProtKB-KW"/>
</dbReference>
<keyword evidence="8" id="KW-0548">Nucleotidyltransferase</keyword>
<keyword evidence="9" id="KW-0233">DNA recombination</keyword>
<keyword evidence="3" id="KW-0255">Endonuclease</keyword>
<dbReference type="InterPro" id="IPR057670">
    <property type="entry name" value="SH3_retrovirus"/>
</dbReference>
<dbReference type="Gene3D" id="3.30.420.10">
    <property type="entry name" value="Ribonuclease H-like superfamily/Ribonuclease H"/>
    <property type="match status" value="1"/>
</dbReference>
<keyword evidence="2" id="KW-0479">Metal-binding</keyword>
<evidence type="ECO:0000256" key="9">
    <source>
        <dbReference type="ARBA" id="ARBA00023172"/>
    </source>
</evidence>
<protein>
    <recommendedName>
        <fullName evidence="10">Integrase catalytic domain-containing protein</fullName>
    </recommendedName>
</protein>
<dbReference type="GO" id="GO:0016787">
    <property type="term" value="F:hydrolase activity"/>
    <property type="evidence" value="ECO:0007669"/>
    <property type="project" value="UniProtKB-KW"/>
</dbReference>
<dbReference type="InterPro" id="IPR036397">
    <property type="entry name" value="RNaseH_sf"/>
</dbReference>
<evidence type="ECO:0000256" key="7">
    <source>
        <dbReference type="ARBA" id="ARBA00022918"/>
    </source>
</evidence>
<dbReference type="InterPro" id="IPR001584">
    <property type="entry name" value="Integrase_cat-core"/>
</dbReference>
<dbReference type="GO" id="GO:0006310">
    <property type="term" value="P:DNA recombination"/>
    <property type="evidence" value="ECO:0007669"/>
    <property type="project" value="UniProtKB-KW"/>
</dbReference>
<dbReference type="SUPFAM" id="SSF53098">
    <property type="entry name" value="Ribonuclease H-like"/>
    <property type="match status" value="1"/>
</dbReference>
<dbReference type="GO" id="GO:0003676">
    <property type="term" value="F:nucleic acid binding"/>
    <property type="evidence" value="ECO:0007669"/>
    <property type="project" value="InterPro"/>
</dbReference>
<evidence type="ECO:0000256" key="2">
    <source>
        <dbReference type="ARBA" id="ARBA00022723"/>
    </source>
</evidence>
<dbReference type="EMBL" id="QXFV01001054">
    <property type="protein sequence ID" value="KAE9016682.1"/>
    <property type="molecule type" value="Genomic_DNA"/>
</dbReference>
<keyword evidence="1" id="KW-0540">Nuclease</keyword>
<dbReference type="PANTHER" id="PTHR42648">
    <property type="entry name" value="TRANSPOSASE, PUTATIVE-RELATED"/>
    <property type="match status" value="1"/>
</dbReference>
<proteinExistence type="predicted"/>
<dbReference type="GO" id="GO:0003887">
    <property type="term" value="F:DNA-directed DNA polymerase activity"/>
    <property type="evidence" value="ECO:0007669"/>
    <property type="project" value="UniProtKB-KW"/>
</dbReference>
<evidence type="ECO:0000256" key="5">
    <source>
        <dbReference type="ARBA" id="ARBA00022842"/>
    </source>
</evidence>
<keyword evidence="8" id="KW-0239">DNA-directed DNA polymerase</keyword>
<evidence type="ECO:0000256" key="3">
    <source>
        <dbReference type="ARBA" id="ARBA00022759"/>
    </source>
</evidence>
<name>A0A6A3LB59_9STRA</name>